<keyword evidence="3" id="KW-0378">Hydrolase</keyword>
<dbReference type="SUPFAM" id="SSF53474">
    <property type="entry name" value="alpha/beta-Hydrolases"/>
    <property type="match status" value="1"/>
</dbReference>
<comment type="similarity">
    <text evidence="1">Belongs to the peptidase S33 family.</text>
</comment>
<feature type="domain" description="Peptidase S33 tripeptidyl aminopeptidase-like C-terminal" evidence="4">
    <location>
        <begin position="344"/>
        <end position="435"/>
    </location>
</feature>
<accession>A0A7W5AHU8</accession>
<comment type="caution">
    <text evidence="5">The sequence shown here is derived from an EMBL/GenBank/DDBJ whole genome shotgun (WGS) entry which is preliminary data.</text>
</comment>
<dbReference type="InterPro" id="IPR029058">
    <property type="entry name" value="AB_hydrolase_fold"/>
</dbReference>
<dbReference type="GO" id="GO:0016787">
    <property type="term" value="F:hydrolase activity"/>
    <property type="evidence" value="ECO:0007669"/>
    <property type="project" value="UniProtKB-KW"/>
</dbReference>
<name>A0A7W5AHU8_9ACTN</name>
<dbReference type="PANTHER" id="PTHR43248">
    <property type="entry name" value="2-SUCCINYL-6-HYDROXY-2,4-CYCLOHEXADIENE-1-CARBOXYLATE SYNTHASE"/>
    <property type="match status" value="1"/>
</dbReference>
<evidence type="ECO:0000256" key="1">
    <source>
        <dbReference type="ARBA" id="ARBA00010088"/>
    </source>
</evidence>
<dbReference type="RefSeq" id="WP_229795786.1">
    <property type="nucleotide sequence ID" value="NZ_BMPW01000045.1"/>
</dbReference>
<gene>
    <name evidence="5" type="ORF">FHR83_003899</name>
</gene>
<dbReference type="InterPro" id="IPR051601">
    <property type="entry name" value="Serine_prot/Carboxylest_S33"/>
</dbReference>
<dbReference type="Proteomes" id="UP000590749">
    <property type="component" value="Unassembled WGS sequence"/>
</dbReference>
<sequence length="450" mass="48340">MLLHGAVALALTLTPVTGSDRPVLDWGECPDNAAVQCADLRLPVDWSRSDGETFALAVARRPAPDPAKRIGTLVFGPGGPGDSGVGKVLDGTRFSPEILDRFDVVSFDPRTVEGSAAPVCEPDPDLPRPPIVLRDQADFDTTVTWNRALWTRCRASSPVFDHASTLDTVRDIEALRRALGESSLTFHGSSYGTLLGQQYAERHPHRVRAVVLEGVFDHGLDLRGFVRTQAASLQDAFEEFLAWCDATGQCGGDIRGEWAKLGDLERSVLPLMTLNGPDRPRLAALIRRYAAGQGPPITLPPIAAGAFCADFPAPVRDYREYASLLREAAHAGPDVRYGAGVAAISTCLGWPKPVTNPPHRLRVRTDIPLLLLNARHDPRTGLNWATRIAAELGRHGRLVTYEGAGHGVYRDTPCTEAVVDRYLIDLAVPPPGATCPAPSAASARSSSPSA</sequence>
<protein>
    <submittedName>
        <fullName evidence="5">Pimeloyl-ACP methyl ester carboxylesterase</fullName>
    </submittedName>
</protein>
<dbReference type="EMBL" id="JACHXF010000008">
    <property type="protein sequence ID" value="MBB3096229.1"/>
    <property type="molecule type" value="Genomic_DNA"/>
</dbReference>
<dbReference type="PANTHER" id="PTHR43248:SF29">
    <property type="entry name" value="TRIPEPTIDYL AMINOPEPTIDASE"/>
    <property type="match status" value="1"/>
</dbReference>
<reference evidence="5 6" key="1">
    <citation type="submission" date="2020-08" db="EMBL/GenBank/DDBJ databases">
        <title>Genomic Encyclopedia of Type Strains, Phase III (KMG-III): the genomes of soil and plant-associated and newly described type strains.</title>
        <authorList>
            <person name="Whitman W."/>
        </authorList>
    </citation>
    <scope>NUCLEOTIDE SEQUENCE [LARGE SCALE GENOMIC DNA]</scope>
    <source>
        <strain evidence="5 6">CECT 3287</strain>
    </source>
</reference>
<evidence type="ECO:0000313" key="5">
    <source>
        <dbReference type="EMBL" id="MBB3096229.1"/>
    </source>
</evidence>
<organism evidence="5 6">
    <name type="scientific">Actinoplanes campanulatus</name>
    <dbReference type="NCBI Taxonomy" id="113559"/>
    <lineage>
        <taxon>Bacteria</taxon>
        <taxon>Bacillati</taxon>
        <taxon>Actinomycetota</taxon>
        <taxon>Actinomycetes</taxon>
        <taxon>Micromonosporales</taxon>
        <taxon>Micromonosporaceae</taxon>
        <taxon>Actinoplanes</taxon>
    </lineage>
</organism>
<proteinExistence type="inferred from homology"/>
<keyword evidence="2" id="KW-0732">Signal</keyword>
<dbReference type="Gene3D" id="3.40.50.1820">
    <property type="entry name" value="alpha/beta hydrolase"/>
    <property type="match status" value="1"/>
</dbReference>
<evidence type="ECO:0000256" key="2">
    <source>
        <dbReference type="ARBA" id="ARBA00022729"/>
    </source>
</evidence>
<keyword evidence="6" id="KW-1185">Reference proteome</keyword>
<dbReference type="Pfam" id="PF08386">
    <property type="entry name" value="Abhydrolase_4"/>
    <property type="match status" value="1"/>
</dbReference>
<dbReference type="AlphaFoldDB" id="A0A7W5AHU8"/>
<evidence type="ECO:0000313" key="6">
    <source>
        <dbReference type="Proteomes" id="UP000590749"/>
    </source>
</evidence>
<evidence type="ECO:0000259" key="4">
    <source>
        <dbReference type="Pfam" id="PF08386"/>
    </source>
</evidence>
<evidence type="ECO:0000256" key="3">
    <source>
        <dbReference type="ARBA" id="ARBA00022801"/>
    </source>
</evidence>
<dbReference type="InterPro" id="IPR013595">
    <property type="entry name" value="Pept_S33_TAP-like_C"/>
</dbReference>